<keyword evidence="1" id="KW-1133">Transmembrane helix</keyword>
<evidence type="ECO:0000313" key="3">
    <source>
        <dbReference type="Proteomes" id="UP000247634"/>
    </source>
</evidence>
<name>A0A2U9PE17_STRAS</name>
<accession>A0A2U9PE17</accession>
<feature type="transmembrane region" description="Helical" evidence="1">
    <location>
        <begin position="47"/>
        <end position="69"/>
    </location>
</feature>
<reference evidence="2 3" key="1">
    <citation type="submission" date="2018-06" db="EMBL/GenBank/DDBJ databases">
        <title>The complete genome sequence of a nosiheptide producer Streptomyces actuosus ATCC 25421: deducing the ability of producing a new class III lantibiotics.</title>
        <authorList>
            <person name="Liu W."/>
            <person name="Sun F."/>
            <person name="Hu Y."/>
        </authorList>
    </citation>
    <scope>NUCLEOTIDE SEQUENCE [LARGE SCALE GENOMIC DNA]</scope>
    <source>
        <strain evidence="2 3">ATCC 25421</strain>
    </source>
</reference>
<dbReference type="AlphaFoldDB" id="A0A2U9PE17"/>
<keyword evidence="3" id="KW-1185">Reference proteome</keyword>
<sequence>MQRSDTQASPDEEIPSMLAIISAALFFIAFLINAADISTNETFTSTNVMLLGLTVLALHLAGIGSGWTVRGRRR</sequence>
<dbReference type="KEGG" id="sact:DMT42_36450"/>
<protein>
    <submittedName>
        <fullName evidence="2">Uncharacterized protein</fullName>
    </submittedName>
</protein>
<gene>
    <name evidence="2" type="ORF">DMT42_36450</name>
</gene>
<evidence type="ECO:0000313" key="2">
    <source>
        <dbReference type="EMBL" id="AWT47204.1"/>
    </source>
</evidence>
<keyword evidence="1" id="KW-0472">Membrane</keyword>
<feature type="transmembrane region" description="Helical" evidence="1">
    <location>
        <begin position="16"/>
        <end position="35"/>
    </location>
</feature>
<keyword evidence="1" id="KW-0812">Transmembrane</keyword>
<dbReference type="Proteomes" id="UP000247634">
    <property type="component" value="Chromosome"/>
</dbReference>
<organism evidence="2 3">
    <name type="scientific">Streptomyces actuosus</name>
    <dbReference type="NCBI Taxonomy" id="1885"/>
    <lineage>
        <taxon>Bacteria</taxon>
        <taxon>Bacillati</taxon>
        <taxon>Actinomycetota</taxon>
        <taxon>Actinomycetes</taxon>
        <taxon>Kitasatosporales</taxon>
        <taxon>Streptomycetaceae</taxon>
        <taxon>Streptomyces</taxon>
    </lineage>
</organism>
<dbReference type="EMBL" id="CP029788">
    <property type="protein sequence ID" value="AWT47204.1"/>
    <property type="molecule type" value="Genomic_DNA"/>
</dbReference>
<evidence type="ECO:0000256" key="1">
    <source>
        <dbReference type="SAM" id="Phobius"/>
    </source>
</evidence>
<proteinExistence type="predicted"/>